<feature type="compositionally biased region" description="Low complexity" evidence="1">
    <location>
        <begin position="72"/>
        <end position="85"/>
    </location>
</feature>
<gene>
    <name evidence="3" type="ORF">GPZ80_26695</name>
</gene>
<evidence type="ECO:0000313" key="4">
    <source>
        <dbReference type="Proteomes" id="UP000734823"/>
    </source>
</evidence>
<dbReference type="Pfam" id="PF00188">
    <property type="entry name" value="CAP"/>
    <property type="match status" value="1"/>
</dbReference>
<feature type="compositionally biased region" description="Polar residues" evidence="1">
    <location>
        <begin position="54"/>
        <end position="64"/>
    </location>
</feature>
<dbReference type="Gene3D" id="3.40.33.10">
    <property type="entry name" value="CAP"/>
    <property type="match status" value="1"/>
</dbReference>
<evidence type="ECO:0000259" key="2">
    <source>
        <dbReference type="Pfam" id="PF00188"/>
    </source>
</evidence>
<organism evidence="3 4">
    <name type="scientific">Actinokineospora xionganensis</name>
    <dbReference type="NCBI Taxonomy" id="2684470"/>
    <lineage>
        <taxon>Bacteria</taxon>
        <taxon>Bacillati</taxon>
        <taxon>Actinomycetota</taxon>
        <taxon>Actinomycetes</taxon>
        <taxon>Pseudonocardiales</taxon>
        <taxon>Pseudonocardiaceae</taxon>
        <taxon>Actinokineospora</taxon>
    </lineage>
</organism>
<protein>
    <submittedName>
        <fullName evidence="3">CAP domain-containing protein</fullName>
    </submittedName>
</protein>
<accession>A0ABR7LEC7</accession>
<name>A0ABR7LEC7_9PSEU</name>
<proteinExistence type="predicted"/>
<dbReference type="SUPFAM" id="SSF55797">
    <property type="entry name" value="PR-1-like"/>
    <property type="match status" value="1"/>
</dbReference>
<feature type="region of interest" description="Disordered" evidence="1">
    <location>
        <begin position="40"/>
        <end position="128"/>
    </location>
</feature>
<dbReference type="InterPro" id="IPR035940">
    <property type="entry name" value="CAP_sf"/>
</dbReference>
<keyword evidence="4" id="KW-1185">Reference proteome</keyword>
<dbReference type="Proteomes" id="UP000734823">
    <property type="component" value="Unassembled WGS sequence"/>
</dbReference>
<dbReference type="PANTHER" id="PTHR31157:SF1">
    <property type="entry name" value="SCP DOMAIN-CONTAINING PROTEIN"/>
    <property type="match status" value="1"/>
</dbReference>
<evidence type="ECO:0000313" key="3">
    <source>
        <dbReference type="EMBL" id="MBC6450754.1"/>
    </source>
</evidence>
<sequence length="246" mass="25220">MQAVLVALAVGAGTAGVATLLDSSGKIDGKPNRIALDVPATSTAPDAVHPTVSLPPTASASMTGISAPPPSSGASSVSPTTAPGGSPAPEPGGKPPGHGTKPTNGPGTTTRPPATTTTAATPVDSTVPPKVLNIVNNWRLQFGCAPLSLDSRLNRASQAHSADMAANNYYSHTSQDGRSYIDRAYAEGYWMPGGENLARGPRTAEEVMNAWMNSSSNRANILNCNLRTMGVGLAGPGYYWTQMFGY</sequence>
<dbReference type="EMBL" id="JABVED010000019">
    <property type="protein sequence ID" value="MBC6450754.1"/>
    <property type="molecule type" value="Genomic_DNA"/>
</dbReference>
<feature type="domain" description="SCP" evidence="2">
    <location>
        <begin position="132"/>
        <end position="244"/>
    </location>
</feature>
<dbReference type="CDD" id="cd05379">
    <property type="entry name" value="CAP_bacterial"/>
    <property type="match status" value="1"/>
</dbReference>
<feature type="compositionally biased region" description="Low complexity" evidence="1">
    <location>
        <begin position="97"/>
        <end position="122"/>
    </location>
</feature>
<evidence type="ECO:0000256" key="1">
    <source>
        <dbReference type="SAM" id="MobiDB-lite"/>
    </source>
</evidence>
<dbReference type="RefSeq" id="WP_187223835.1">
    <property type="nucleotide sequence ID" value="NZ_JABVED010000019.1"/>
</dbReference>
<reference evidence="3 4" key="1">
    <citation type="submission" date="2020-06" db="EMBL/GenBank/DDBJ databases">
        <title>Actinokineospora xiongansis sp. nov., isolated from soil of Baiyangdian.</title>
        <authorList>
            <person name="Zhang X."/>
        </authorList>
    </citation>
    <scope>NUCLEOTIDE SEQUENCE [LARGE SCALE GENOMIC DNA]</scope>
    <source>
        <strain evidence="3 4">HBU206404</strain>
    </source>
</reference>
<comment type="caution">
    <text evidence="3">The sequence shown here is derived from an EMBL/GenBank/DDBJ whole genome shotgun (WGS) entry which is preliminary data.</text>
</comment>
<dbReference type="InterPro" id="IPR014044">
    <property type="entry name" value="CAP_dom"/>
</dbReference>
<dbReference type="PANTHER" id="PTHR31157">
    <property type="entry name" value="SCP DOMAIN-CONTAINING PROTEIN"/>
    <property type="match status" value="1"/>
</dbReference>